<organism evidence="3 4">
    <name type="scientific">Saccharomonospora viridis</name>
    <dbReference type="NCBI Taxonomy" id="1852"/>
    <lineage>
        <taxon>Bacteria</taxon>
        <taxon>Bacillati</taxon>
        <taxon>Actinomycetota</taxon>
        <taxon>Actinomycetes</taxon>
        <taxon>Pseudonocardiales</taxon>
        <taxon>Pseudonocardiaceae</taxon>
        <taxon>Saccharomonospora</taxon>
    </lineage>
</organism>
<keyword evidence="2" id="KW-0812">Transmembrane</keyword>
<feature type="region of interest" description="Disordered" evidence="1">
    <location>
        <begin position="87"/>
        <end position="302"/>
    </location>
</feature>
<dbReference type="RefSeq" id="WP_037313554.1">
    <property type="nucleotide sequence ID" value="NZ_FOWS01000003.1"/>
</dbReference>
<feature type="compositionally biased region" description="Acidic residues" evidence="1">
    <location>
        <begin position="244"/>
        <end position="260"/>
    </location>
</feature>
<evidence type="ECO:0000256" key="2">
    <source>
        <dbReference type="SAM" id="Phobius"/>
    </source>
</evidence>
<feature type="compositionally biased region" description="Basic and acidic residues" evidence="1">
    <location>
        <begin position="212"/>
        <end position="234"/>
    </location>
</feature>
<proteinExistence type="predicted"/>
<sequence>MPDHKTSEDGSVHVDQPIFLDPQGRRRMWLRLLSGVTTGTGVFAVAACGLLFSEGPSASTGSLALPGKGVAFPRMMDDKVAYLSDGGRSSALMDGGDSTSPTARADDVSDEQAPPESSTTVAEPIGGGSTASVERLPTERDQVAEADIDGSEGTDPGNDAGAGEGTASDVAGTGKTDVEEIDGDDLRETEPPEAATSVEEAPEQGGPGGSGAREKSGFREEDGARAQDDLREEGGAQEESGVREEDDAWEGSDLWEEGDPWGESGAQLGSGAWPTDVDEDIDVGHGGTEPENAVETPTPAEVPQRYVFPDTEWFSIVDDPLVGLRELRDW</sequence>
<dbReference type="Proteomes" id="UP000030848">
    <property type="component" value="Unassembled WGS sequence"/>
</dbReference>
<protein>
    <submittedName>
        <fullName evidence="3">Uncharacterized protein</fullName>
    </submittedName>
</protein>
<keyword evidence="2" id="KW-0472">Membrane</keyword>
<dbReference type="EMBL" id="JRZE01000008">
    <property type="protein sequence ID" value="KHF42221.1"/>
    <property type="molecule type" value="Genomic_DNA"/>
</dbReference>
<evidence type="ECO:0000313" key="4">
    <source>
        <dbReference type="Proteomes" id="UP000030848"/>
    </source>
</evidence>
<evidence type="ECO:0000256" key="1">
    <source>
        <dbReference type="SAM" id="MobiDB-lite"/>
    </source>
</evidence>
<name>A0A837D6F4_9PSEU</name>
<dbReference type="AlphaFoldDB" id="A0A837D6F4"/>
<accession>A0A837D6F4</accession>
<comment type="caution">
    <text evidence="3">The sequence shown here is derived from an EMBL/GenBank/DDBJ whole genome shotgun (WGS) entry which is preliminary data.</text>
</comment>
<evidence type="ECO:0000313" key="3">
    <source>
        <dbReference type="EMBL" id="KHF42221.1"/>
    </source>
</evidence>
<keyword evidence="2" id="KW-1133">Transmembrane helix</keyword>
<reference evidence="3 4" key="1">
    <citation type="submission" date="2014-10" db="EMBL/GenBank/DDBJ databases">
        <title>Genome sequence of Micropolyspora internatus JCM3315.</title>
        <authorList>
            <person name="Shin S.-K."/>
            <person name="Yi H."/>
        </authorList>
    </citation>
    <scope>NUCLEOTIDE SEQUENCE [LARGE SCALE GENOMIC DNA]</scope>
    <source>
        <strain evidence="3 4">JCM 3315</strain>
    </source>
</reference>
<dbReference type="OrthoDB" id="10019570at2"/>
<gene>
    <name evidence="3" type="ORF">MINT15_40270</name>
</gene>
<feature type="transmembrane region" description="Helical" evidence="2">
    <location>
        <begin position="29"/>
        <end position="52"/>
    </location>
</feature>